<dbReference type="NCBIfam" id="TIGR00152">
    <property type="entry name" value="dephospho-CoA kinase"/>
    <property type="match status" value="1"/>
</dbReference>
<comment type="catalytic activity">
    <reaction evidence="8">
        <text>3'-dephospho-CoA + ATP = ADP + CoA + H(+)</text>
        <dbReference type="Rhea" id="RHEA:18245"/>
        <dbReference type="ChEBI" id="CHEBI:15378"/>
        <dbReference type="ChEBI" id="CHEBI:30616"/>
        <dbReference type="ChEBI" id="CHEBI:57287"/>
        <dbReference type="ChEBI" id="CHEBI:57328"/>
        <dbReference type="ChEBI" id="CHEBI:456216"/>
        <dbReference type="EC" id="2.7.1.24"/>
    </reaction>
</comment>
<evidence type="ECO:0000256" key="8">
    <source>
        <dbReference type="HAMAP-Rule" id="MF_00376"/>
    </source>
</evidence>
<keyword evidence="7 8" id="KW-0173">Coenzyme A biosynthesis</keyword>
<accession>A0A483BYC2</accession>
<keyword evidence="5 8" id="KW-0418">Kinase</keyword>
<proteinExistence type="inferred from homology"/>
<sequence>MSKMSKIKMKKIGLTGGTGSGKTTVSNIFRELGYTIIDADQIAREIVMPGRPELEEIKNAFGLSIMKGASLNRKELGKIVFSDPKALKTLNSITHPSIRQLMQMRMEFFENEGRIKTLILDIPLLYEGGWQNQLDSVIVVDTDKKTRLRRLIMRDHISEQQAINRIAAQIPLEEKVDRADFVVDNSRDKASLKECVLKFISENKLEP</sequence>
<evidence type="ECO:0000256" key="2">
    <source>
        <dbReference type="ARBA" id="ARBA00022490"/>
    </source>
</evidence>
<dbReference type="Pfam" id="PF01121">
    <property type="entry name" value="CoaE"/>
    <property type="match status" value="1"/>
</dbReference>
<dbReference type="GO" id="GO:0004140">
    <property type="term" value="F:dephospho-CoA kinase activity"/>
    <property type="evidence" value="ECO:0007669"/>
    <property type="project" value="UniProtKB-UniRule"/>
</dbReference>
<comment type="pathway">
    <text evidence="8">Cofactor biosynthesis; coenzyme A biosynthesis; CoA from (R)-pantothenate: step 5/5.</text>
</comment>
<comment type="subcellular location">
    <subcellularLocation>
        <location evidence="8">Cytoplasm</location>
    </subcellularLocation>
</comment>
<reference evidence="9" key="1">
    <citation type="submission" date="2019-10" db="EMBL/GenBank/DDBJ databases">
        <title>Malate fermentation in French cider.</title>
        <authorList>
            <person name="Cousin F.J."/>
            <person name="Medina Fernandez S."/>
            <person name="Misery B."/>
            <person name="Laplace J.-M."/>
            <person name="Cretenet M."/>
        </authorList>
    </citation>
    <scope>NUCLEOTIDE SEQUENCE</scope>
    <source>
        <strain evidence="9">UCMA15129</strain>
    </source>
</reference>
<comment type="caution">
    <text evidence="9">The sequence shown here is derived from an EMBL/GenBank/DDBJ whole genome shotgun (WGS) entry which is preliminary data.</text>
</comment>
<evidence type="ECO:0000313" key="9">
    <source>
        <dbReference type="EMBL" id="MDV7715736.1"/>
    </source>
</evidence>
<evidence type="ECO:0000313" key="10">
    <source>
        <dbReference type="Proteomes" id="UP001281024"/>
    </source>
</evidence>
<evidence type="ECO:0000256" key="3">
    <source>
        <dbReference type="ARBA" id="ARBA00022679"/>
    </source>
</evidence>
<dbReference type="Gene3D" id="3.40.50.300">
    <property type="entry name" value="P-loop containing nucleotide triphosphate hydrolases"/>
    <property type="match status" value="1"/>
</dbReference>
<dbReference type="SUPFAM" id="SSF52540">
    <property type="entry name" value="P-loop containing nucleoside triphosphate hydrolases"/>
    <property type="match status" value="1"/>
</dbReference>
<dbReference type="FunFam" id="3.40.50.300:FF:000991">
    <property type="entry name" value="Dephospho-CoA kinase"/>
    <property type="match status" value="1"/>
</dbReference>
<dbReference type="PROSITE" id="PS51219">
    <property type="entry name" value="DPCK"/>
    <property type="match status" value="1"/>
</dbReference>
<keyword evidence="3 8" id="KW-0808">Transferase</keyword>
<organism evidence="9 10">
    <name type="scientific">Oenococcus oeni</name>
    <name type="common">Leuconostoc oenos</name>
    <dbReference type="NCBI Taxonomy" id="1247"/>
    <lineage>
        <taxon>Bacteria</taxon>
        <taxon>Bacillati</taxon>
        <taxon>Bacillota</taxon>
        <taxon>Bacilli</taxon>
        <taxon>Lactobacillales</taxon>
        <taxon>Lactobacillaceae</taxon>
        <taxon>Oenococcus</taxon>
    </lineage>
</organism>
<evidence type="ECO:0000256" key="5">
    <source>
        <dbReference type="ARBA" id="ARBA00022777"/>
    </source>
</evidence>
<evidence type="ECO:0000256" key="6">
    <source>
        <dbReference type="ARBA" id="ARBA00022840"/>
    </source>
</evidence>
<dbReference type="PANTHER" id="PTHR10695:SF46">
    <property type="entry name" value="BIFUNCTIONAL COENZYME A SYNTHASE-RELATED"/>
    <property type="match status" value="1"/>
</dbReference>
<dbReference type="PANTHER" id="PTHR10695">
    <property type="entry name" value="DEPHOSPHO-COA KINASE-RELATED"/>
    <property type="match status" value="1"/>
</dbReference>
<evidence type="ECO:0000256" key="1">
    <source>
        <dbReference type="ARBA" id="ARBA00009018"/>
    </source>
</evidence>
<protein>
    <recommendedName>
        <fullName evidence="8">Dephospho-CoA kinase</fullName>
        <ecNumber evidence="8">2.7.1.24</ecNumber>
    </recommendedName>
    <alternativeName>
        <fullName evidence="8">Dephosphocoenzyme A kinase</fullName>
    </alternativeName>
</protein>
<dbReference type="CDD" id="cd02022">
    <property type="entry name" value="DPCK"/>
    <property type="match status" value="1"/>
</dbReference>
<keyword evidence="2 8" id="KW-0963">Cytoplasm</keyword>
<evidence type="ECO:0000256" key="7">
    <source>
        <dbReference type="ARBA" id="ARBA00022993"/>
    </source>
</evidence>
<dbReference type="RefSeq" id="WP_080486713.1">
    <property type="nucleotide sequence ID" value="NZ_MLON01000078.1"/>
</dbReference>
<gene>
    <name evidence="8" type="primary">coaE</name>
    <name evidence="9" type="ORF">GA838_08325</name>
</gene>
<evidence type="ECO:0000256" key="4">
    <source>
        <dbReference type="ARBA" id="ARBA00022741"/>
    </source>
</evidence>
<dbReference type="GO" id="GO:0005524">
    <property type="term" value="F:ATP binding"/>
    <property type="evidence" value="ECO:0007669"/>
    <property type="project" value="UniProtKB-UniRule"/>
</dbReference>
<keyword evidence="6 8" id="KW-0067">ATP-binding</keyword>
<dbReference type="Proteomes" id="UP001281024">
    <property type="component" value="Unassembled WGS sequence"/>
</dbReference>
<comment type="similarity">
    <text evidence="1 8">Belongs to the CoaE family.</text>
</comment>
<name>A0A483BYC2_OENOE</name>
<feature type="binding site" evidence="8">
    <location>
        <begin position="19"/>
        <end position="24"/>
    </location>
    <ligand>
        <name>ATP</name>
        <dbReference type="ChEBI" id="CHEBI:30616"/>
    </ligand>
</feature>
<dbReference type="InterPro" id="IPR027417">
    <property type="entry name" value="P-loop_NTPase"/>
</dbReference>
<dbReference type="GO" id="GO:0005737">
    <property type="term" value="C:cytoplasm"/>
    <property type="evidence" value="ECO:0007669"/>
    <property type="project" value="UniProtKB-SubCell"/>
</dbReference>
<dbReference type="GO" id="GO:0015937">
    <property type="term" value="P:coenzyme A biosynthetic process"/>
    <property type="evidence" value="ECO:0007669"/>
    <property type="project" value="UniProtKB-UniRule"/>
</dbReference>
<dbReference type="HAMAP" id="MF_00376">
    <property type="entry name" value="Dephospho_CoA_kinase"/>
    <property type="match status" value="1"/>
</dbReference>
<dbReference type="EMBL" id="WERV01000007">
    <property type="protein sequence ID" value="MDV7715736.1"/>
    <property type="molecule type" value="Genomic_DNA"/>
</dbReference>
<keyword evidence="4 8" id="KW-0547">Nucleotide-binding</keyword>
<dbReference type="AlphaFoldDB" id="A0A483BYC2"/>
<dbReference type="EC" id="2.7.1.24" evidence="8"/>
<dbReference type="InterPro" id="IPR001977">
    <property type="entry name" value="Depp_CoAkinase"/>
</dbReference>
<comment type="function">
    <text evidence="8">Catalyzes the phosphorylation of the 3'-hydroxyl group of dephosphocoenzyme A to form coenzyme A.</text>
</comment>